<dbReference type="EMBL" id="BMAR01000008">
    <property type="protein sequence ID" value="GFR44885.1"/>
    <property type="molecule type" value="Genomic_DNA"/>
</dbReference>
<feature type="domain" description="AAA+ ATPase" evidence="6">
    <location>
        <begin position="237"/>
        <end position="532"/>
    </location>
</feature>
<dbReference type="GO" id="GO:0016887">
    <property type="term" value="F:ATP hydrolysis activity"/>
    <property type="evidence" value="ECO:0007669"/>
    <property type="project" value="InterPro"/>
</dbReference>
<dbReference type="Gene3D" id="3.40.50.300">
    <property type="entry name" value="P-loop containing nucleotide triphosphate hydrolases"/>
    <property type="match status" value="2"/>
</dbReference>
<dbReference type="InterPro" id="IPR019489">
    <property type="entry name" value="Clp_ATPase_C"/>
</dbReference>
<keyword evidence="2" id="KW-0547">Nucleotide-binding</keyword>
<feature type="compositionally biased region" description="Basic and acidic residues" evidence="5">
    <location>
        <begin position="619"/>
        <end position="643"/>
    </location>
</feature>
<dbReference type="SMART" id="SM00382">
    <property type="entry name" value="AAA"/>
    <property type="match status" value="1"/>
</dbReference>
<reference evidence="8 9" key="1">
    <citation type="journal article" date="2021" name="Sci. Rep.">
        <title>Genome sequencing of the multicellular alga Astrephomene provides insights into convergent evolution of germ-soma differentiation.</title>
        <authorList>
            <person name="Yamashita S."/>
            <person name="Yamamoto K."/>
            <person name="Matsuzaki R."/>
            <person name="Suzuki S."/>
            <person name="Yamaguchi H."/>
            <person name="Hirooka S."/>
            <person name="Minakuchi Y."/>
            <person name="Miyagishima S."/>
            <person name="Kawachi M."/>
            <person name="Toyoda A."/>
            <person name="Nozaki H."/>
        </authorList>
    </citation>
    <scope>NUCLEOTIDE SEQUENCE [LARGE SCALE GENOMIC DNA]</scope>
    <source>
        <strain evidence="8 9">NIES-4017</strain>
    </source>
</reference>
<sequence>FSLKHLYPATHIAHSAAVIIGAPDVYVNPFHSRAAYLGAQILKTVQVTVRYLVGHRIGKLLRLCMMPRGVFLRSGGSALQALRALDGSASILEASACASASTVSGLSTSLPDHTGIATLPRCDLAPANVAASSRHLVTRLVGMRSDEISLHRPLFQHRPFSSGAVKAAEPSTPVFAVAGVPEATDEDPHAHMTPKAVVELLDRYIIGQDDAKRAVAVAYRNRWRRKRVPPSIRDDIVPKNILLIGPTGCGKTEIARRLAKLANSPFVKVEATKFTEVGYHGRDVDTIIRDLLEAAIGLVRGRLRRQHAAALKAAVEERLLRALQQQEQLGLAGSVFALEALRERLRKGELEEALIEVDLTPPANGGAGGLGGGRGGGGGIIDLGGGGGGAPGPVVINLERLMGGGRRDVRTLRVREARPLLEDVEAERLFPPEQLVKEAIAATEQDGIVFIDEIDKIVSGGRGDRSWRSGDPSSEGVQRDLLPIIEGSVVSTKHGNVNTDHILFICAGAFHSVKPSDLMAELQGRLPIRVELKPLSRHDFLRILTEPEYNLVRQQQVLLASEGVDLHFTPEALQELTRVAEEVNRATHNMGARRLHAVLERVVEEVSFAAPELVAAARREREEKEREEKERQDKEREEKEKAVVAKAAEGGEEEQGAVTAEAEAGGEQEVEAAGSKKEEKVAKEEAGQQQQQQQEGAPVAAPAAAPPRVRYVIDKAHVERTLSALLHKQDLTRYIL</sequence>
<dbReference type="PANTHER" id="PTHR48102:SF3">
    <property type="entry name" value="ATP-DEPENDENT PROTEASE ATPASE SUBUNIT HSLU"/>
    <property type="match status" value="1"/>
</dbReference>
<evidence type="ECO:0000256" key="3">
    <source>
        <dbReference type="ARBA" id="ARBA00022840"/>
    </source>
</evidence>
<dbReference type="SUPFAM" id="SSF52540">
    <property type="entry name" value="P-loop containing nucleoside triphosphate hydrolases"/>
    <property type="match status" value="1"/>
</dbReference>
<dbReference type="PANTHER" id="PTHR48102">
    <property type="entry name" value="ATP-DEPENDENT CLP PROTEASE ATP-BINDING SUBUNIT CLPX-LIKE, MITOCHONDRIAL-RELATED"/>
    <property type="match status" value="1"/>
</dbReference>
<evidence type="ECO:0000313" key="8">
    <source>
        <dbReference type="EMBL" id="GFR44885.1"/>
    </source>
</evidence>
<feature type="region of interest" description="Disordered" evidence="5">
    <location>
        <begin position="619"/>
        <end position="704"/>
    </location>
</feature>
<dbReference type="GO" id="GO:0051603">
    <property type="term" value="P:proteolysis involved in protein catabolic process"/>
    <property type="evidence" value="ECO:0007669"/>
    <property type="project" value="TreeGrafter"/>
</dbReference>
<dbReference type="Gene3D" id="1.10.8.60">
    <property type="match status" value="1"/>
</dbReference>
<protein>
    <submittedName>
        <fullName evidence="8">Uncharacterized protein</fullName>
    </submittedName>
</protein>
<dbReference type="InterPro" id="IPR003959">
    <property type="entry name" value="ATPase_AAA_core"/>
</dbReference>
<keyword evidence="4" id="KW-0143">Chaperone</keyword>
<proteinExistence type="inferred from homology"/>
<dbReference type="InterPro" id="IPR003593">
    <property type="entry name" value="AAA+_ATPase"/>
</dbReference>
<keyword evidence="9" id="KW-1185">Reference proteome</keyword>
<evidence type="ECO:0000259" key="7">
    <source>
        <dbReference type="SMART" id="SM01086"/>
    </source>
</evidence>
<dbReference type="GO" id="GO:0008233">
    <property type="term" value="F:peptidase activity"/>
    <property type="evidence" value="ECO:0007669"/>
    <property type="project" value="InterPro"/>
</dbReference>
<accession>A0AAD3HLM4</accession>
<dbReference type="SMART" id="SM01086">
    <property type="entry name" value="ClpB_D2-small"/>
    <property type="match status" value="1"/>
</dbReference>
<feature type="compositionally biased region" description="Low complexity" evidence="5">
    <location>
        <begin position="687"/>
        <end position="704"/>
    </location>
</feature>
<feature type="compositionally biased region" description="Basic and acidic residues" evidence="5">
    <location>
        <begin position="674"/>
        <end position="686"/>
    </location>
</feature>
<dbReference type="InterPro" id="IPR050052">
    <property type="entry name" value="ATP-dep_Clp_protease_ClpX"/>
</dbReference>
<dbReference type="NCBIfam" id="NF003544">
    <property type="entry name" value="PRK05201.1"/>
    <property type="match status" value="1"/>
</dbReference>
<dbReference type="Pfam" id="PF07724">
    <property type="entry name" value="AAA_2"/>
    <property type="match status" value="1"/>
</dbReference>
<dbReference type="NCBIfam" id="TIGR00390">
    <property type="entry name" value="hslU"/>
    <property type="match status" value="1"/>
</dbReference>
<evidence type="ECO:0000256" key="5">
    <source>
        <dbReference type="SAM" id="MobiDB-lite"/>
    </source>
</evidence>
<dbReference type="Proteomes" id="UP001054857">
    <property type="component" value="Unassembled WGS sequence"/>
</dbReference>
<dbReference type="Pfam" id="PF00004">
    <property type="entry name" value="AAA"/>
    <property type="match status" value="1"/>
</dbReference>
<keyword evidence="3" id="KW-0067">ATP-binding</keyword>
<dbReference type="AlphaFoldDB" id="A0AAD3HLM4"/>
<dbReference type="InterPro" id="IPR027417">
    <property type="entry name" value="P-loop_NTPase"/>
</dbReference>
<gene>
    <name evidence="8" type="ORF">Agub_g6229</name>
</gene>
<dbReference type="GO" id="GO:0005524">
    <property type="term" value="F:ATP binding"/>
    <property type="evidence" value="ECO:0007669"/>
    <property type="project" value="UniProtKB-KW"/>
</dbReference>
<evidence type="ECO:0000256" key="4">
    <source>
        <dbReference type="ARBA" id="ARBA00023186"/>
    </source>
</evidence>
<evidence type="ECO:0000313" key="9">
    <source>
        <dbReference type="Proteomes" id="UP001054857"/>
    </source>
</evidence>
<organism evidence="8 9">
    <name type="scientific">Astrephomene gubernaculifera</name>
    <dbReference type="NCBI Taxonomy" id="47775"/>
    <lineage>
        <taxon>Eukaryota</taxon>
        <taxon>Viridiplantae</taxon>
        <taxon>Chlorophyta</taxon>
        <taxon>core chlorophytes</taxon>
        <taxon>Chlorophyceae</taxon>
        <taxon>CS clade</taxon>
        <taxon>Chlamydomonadales</taxon>
        <taxon>Astrephomenaceae</taxon>
        <taxon>Astrephomene</taxon>
    </lineage>
</organism>
<evidence type="ECO:0000256" key="1">
    <source>
        <dbReference type="ARBA" id="ARBA00009771"/>
    </source>
</evidence>
<feature type="domain" description="Clp ATPase C-terminal" evidence="7">
    <location>
        <begin position="535"/>
        <end position="630"/>
    </location>
</feature>
<dbReference type="GO" id="GO:0009376">
    <property type="term" value="C:HslUV protease complex"/>
    <property type="evidence" value="ECO:0007669"/>
    <property type="project" value="InterPro"/>
</dbReference>
<evidence type="ECO:0000256" key="2">
    <source>
        <dbReference type="ARBA" id="ARBA00022741"/>
    </source>
</evidence>
<feature type="non-terminal residue" evidence="8">
    <location>
        <position position="736"/>
    </location>
</feature>
<dbReference type="FunFam" id="3.40.50.300:FF:000220">
    <property type="entry name" value="ATP-dependent protease ATPase subunit HslU"/>
    <property type="match status" value="1"/>
</dbReference>
<dbReference type="InterPro" id="IPR004491">
    <property type="entry name" value="HslU"/>
</dbReference>
<comment type="caution">
    <text evidence="8">The sequence shown here is derived from an EMBL/GenBank/DDBJ whole genome shotgun (WGS) entry which is preliminary data.</text>
</comment>
<comment type="similarity">
    <text evidence="1">Belongs to the ClpX chaperone family. HslU subfamily.</text>
</comment>
<name>A0AAD3HLM4_9CHLO</name>
<evidence type="ECO:0000259" key="6">
    <source>
        <dbReference type="SMART" id="SM00382"/>
    </source>
</evidence>